<evidence type="ECO:0000256" key="5">
    <source>
        <dbReference type="HAMAP-Rule" id="MF_00378"/>
    </source>
</evidence>
<comment type="similarity">
    <text evidence="5 6">Belongs to the XseA family.</text>
</comment>
<dbReference type="PANTHER" id="PTHR30008">
    <property type="entry name" value="EXODEOXYRIBONUCLEASE 7 LARGE SUBUNIT"/>
    <property type="match status" value="1"/>
</dbReference>
<feature type="domain" description="Exonuclease VII large subunit C-terminal" evidence="8">
    <location>
        <begin position="132"/>
        <end position="444"/>
    </location>
</feature>
<proteinExistence type="inferred from homology"/>
<evidence type="ECO:0000256" key="3">
    <source>
        <dbReference type="ARBA" id="ARBA00022801"/>
    </source>
</evidence>
<dbReference type="InterPro" id="IPR025824">
    <property type="entry name" value="OB-fold_nuc-bd_dom"/>
</dbReference>
<evidence type="ECO:0000256" key="4">
    <source>
        <dbReference type="ARBA" id="ARBA00022839"/>
    </source>
</evidence>
<gene>
    <name evidence="5 10" type="primary">xseA</name>
    <name evidence="10" type="ORF">GCM10011403_10650</name>
</gene>
<accession>A0A917GSE5</accession>
<evidence type="ECO:0000259" key="8">
    <source>
        <dbReference type="Pfam" id="PF02601"/>
    </source>
</evidence>
<dbReference type="GO" id="GO:0005737">
    <property type="term" value="C:cytoplasm"/>
    <property type="evidence" value="ECO:0007669"/>
    <property type="project" value="UniProtKB-SubCell"/>
</dbReference>
<evidence type="ECO:0000256" key="7">
    <source>
        <dbReference type="SAM" id="Coils"/>
    </source>
</evidence>
<dbReference type="PANTHER" id="PTHR30008:SF0">
    <property type="entry name" value="EXODEOXYRIBONUCLEASE 7 LARGE SUBUNIT"/>
    <property type="match status" value="1"/>
</dbReference>
<dbReference type="OrthoDB" id="9802795at2"/>
<name>A0A917GSE5_9GAMM</name>
<evidence type="ECO:0000313" key="11">
    <source>
        <dbReference type="Proteomes" id="UP000627715"/>
    </source>
</evidence>
<dbReference type="HAMAP" id="MF_00378">
    <property type="entry name" value="Exonuc_7_L"/>
    <property type="match status" value="1"/>
</dbReference>
<dbReference type="NCBIfam" id="TIGR00237">
    <property type="entry name" value="xseA"/>
    <property type="match status" value="1"/>
</dbReference>
<dbReference type="CDD" id="cd04489">
    <property type="entry name" value="ExoVII_LU_OBF"/>
    <property type="match status" value="1"/>
</dbReference>
<dbReference type="GO" id="GO:0006308">
    <property type="term" value="P:DNA catabolic process"/>
    <property type="evidence" value="ECO:0007669"/>
    <property type="project" value="UniProtKB-UniRule"/>
</dbReference>
<dbReference type="GO" id="GO:0003676">
    <property type="term" value="F:nucleic acid binding"/>
    <property type="evidence" value="ECO:0007669"/>
    <property type="project" value="InterPro"/>
</dbReference>
<evidence type="ECO:0000313" key="10">
    <source>
        <dbReference type="EMBL" id="GGG55426.1"/>
    </source>
</evidence>
<comment type="subunit">
    <text evidence="5">Heterooligomer composed of large and small subunits.</text>
</comment>
<organism evidence="10 11">
    <name type="scientific">Pseudohongiella nitratireducens</name>
    <dbReference type="NCBI Taxonomy" id="1768907"/>
    <lineage>
        <taxon>Bacteria</taxon>
        <taxon>Pseudomonadati</taxon>
        <taxon>Pseudomonadota</taxon>
        <taxon>Gammaproteobacteria</taxon>
        <taxon>Pseudomonadales</taxon>
        <taxon>Pseudohongiellaceae</taxon>
        <taxon>Pseudohongiella</taxon>
    </lineage>
</organism>
<sequence length="457" mass="50265">MKSSYQPVGPTDENIISVSTLNRLARGLLEECFPSVIVEGEISNLAMPASGHWYLTLKDEHAQIRCAMFRNRNRSVRLKPGNGMQVIVRGRLSLYEGRGDYQLILDSLEDAGAGALQRAFDALKKKLAEEGLFDAERKRPVDDSCRHVAVITSPTGAVIRDIISVFRRRYPGMNVTVLPVAVQGEAAVPAIIQAIHAANLHAEKLGFDAILLARGGGSLEDLQAFNDEGVARAIVASALPVVSAVGHETDVSIADFVADLRAPTPSAAAELLSPDQAEWMAGLAFQAERIGKLLQQTLQRKQQQLAWTRKRLVHPGRRLQDQAQQLDRLEQQLQRALRVRLQSHSQRVSSLRQRLQHPGHKIRQQSAHLKQVQARLQRAMKQQLQTHQQSLGALARQLDSISPLQTIQRGYSVTKNTSSAVITSVSQVQTGEEINTVVTDGVIRSIVSSASRGGQYE</sequence>
<reference evidence="10" key="2">
    <citation type="submission" date="2020-09" db="EMBL/GenBank/DDBJ databases">
        <authorList>
            <person name="Sun Q."/>
            <person name="Zhou Y."/>
        </authorList>
    </citation>
    <scope>NUCLEOTIDE SEQUENCE</scope>
    <source>
        <strain evidence="10">CGMCC 1.15425</strain>
    </source>
</reference>
<dbReference type="RefSeq" id="WP_068812123.1">
    <property type="nucleotide sequence ID" value="NZ_BMIY01000004.1"/>
</dbReference>
<dbReference type="InterPro" id="IPR020579">
    <property type="entry name" value="Exonuc_VII_lsu_C"/>
</dbReference>
<keyword evidence="1 5" id="KW-0963">Cytoplasm</keyword>
<evidence type="ECO:0000256" key="6">
    <source>
        <dbReference type="RuleBase" id="RU004355"/>
    </source>
</evidence>
<dbReference type="Proteomes" id="UP000627715">
    <property type="component" value="Unassembled WGS sequence"/>
</dbReference>
<comment type="catalytic activity">
    <reaction evidence="5 6">
        <text>Exonucleolytic cleavage in either 5'- to 3'- or 3'- to 5'-direction to yield nucleoside 5'-phosphates.</text>
        <dbReference type="EC" id="3.1.11.6"/>
    </reaction>
</comment>
<feature type="domain" description="OB-fold nucleic acid binding" evidence="9">
    <location>
        <begin position="16"/>
        <end position="108"/>
    </location>
</feature>
<reference evidence="10" key="1">
    <citation type="journal article" date="2014" name="Int. J. Syst. Evol. Microbiol.">
        <title>Complete genome sequence of Corynebacterium casei LMG S-19264T (=DSM 44701T), isolated from a smear-ripened cheese.</title>
        <authorList>
            <consortium name="US DOE Joint Genome Institute (JGI-PGF)"/>
            <person name="Walter F."/>
            <person name="Albersmeier A."/>
            <person name="Kalinowski J."/>
            <person name="Ruckert C."/>
        </authorList>
    </citation>
    <scope>NUCLEOTIDE SEQUENCE</scope>
    <source>
        <strain evidence="10">CGMCC 1.15425</strain>
    </source>
</reference>
<dbReference type="GO" id="GO:0008855">
    <property type="term" value="F:exodeoxyribonuclease VII activity"/>
    <property type="evidence" value="ECO:0007669"/>
    <property type="project" value="UniProtKB-UniRule"/>
</dbReference>
<keyword evidence="3 5" id="KW-0378">Hydrolase</keyword>
<dbReference type="Pfam" id="PF02601">
    <property type="entry name" value="Exonuc_VII_L"/>
    <property type="match status" value="1"/>
</dbReference>
<comment type="function">
    <text evidence="5">Bidirectionally degrades single-stranded DNA into large acid-insoluble oligonucleotides, which are then degraded further into small acid-soluble oligonucleotides.</text>
</comment>
<dbReference type="AlphaFoldDB" id="A0A917GSE5"/>
<keyword evidence="7" id="KW-0175">Coiled coil</keyword>
<feature type="coiled-coil region" evidence="7">
    <location>
        <begin position="316"/>
        <end position="382"/>
    </location>
</feature>
<keyword evidence="2 5" id="KW-0540">Nuclease</keyword>
<comment type="caution">
    <text evidence="10">The sequence shown here is derived from an EMBL/GenBank/DDBJ whole genome shotgun (WGS) entry which is preliminary data.</text>
</comment>
<comment type="subcellular location">
    <subcellularLocation>
        <location evidence="5 6">Cytoplasm</location>
    </subcellularLocation>
</comment>
<evidence type="ECO:0000259" key="9">
    <source>
        <dbReference type="Pfam" id="PF13742"/>
    </source>
</evidence>
<evidence type="ECO:0000256" key="1">
    <source>
        <dbReference type="ARBA" id="ARBA00022490"/>
    </source>
</evidence>
<dbReference type="EC" id="3.1.11.6" evidence="5"/>
<dbReference type="InterPro" id="IPR003753">
    <property type="entry name" value="Exonuc_VII_L"/>
</dbReference>
<dbReference type="Pfam" id="PF13742">
    <property type="entry name" value="tRNA_anti_2"/>
    <property type="match status" value="1"/>
</dbReference>
<keyword evidence="4 5" id="KW-0269">Exonuclease</keyword>
<protein>
    <recommendedName>
        <fullName evidence="5">Exodeoxyribonuclease 7 large subunit</fullName>
        <ecNumber evidence="5">3.1.11.6</ecNumber>
    </recommendedName>
    <alternativeName>
        <fullName evidence="5">Exodeoxyribonuclease VII large subunit</fullName>
        <shortName evidence="5">Exonuclease VII large subunit</shortName>
    </alternativeName>
</protein>
<dbReference type="GO" id="GO:0009318">
    <property type="term" value="C:exodeoxyribonuclease VII complex"/>
    <property type="evidence" value="ECO:0007669"/>
    <property type="project" value="UniProtKB-UniRule"/>
</dbReference>
<dbReference type="EMBL" id="BMIY01000004">
    <property type="protein sequence ID" value="GGG55426.1"/>
    <property type="molecule type" value="Genomic_DNA"/>
</dbReference>
<evidence type="ECO:0000256" key="2">
    <source>
        <dbReference type="ARBA" id="ARBA00022722"/>
    </source>
</evidence>
<keyword evidence="11" id="KW-1185">Reference proteome</keyword>